<evidence type="ECO:0000256" key="2">
    <source>
        <dbReference type="PROSITE-ProRule" id="PRU10141"/>
    </source>
</evidence>
<evidence type="ECO:0000313" key="4">
    <source>
        <dbReference type="EMBL" id="KAE8076154.1"/>
    </source>
</evidence>
<protein>
    <recommendedName>
        <fullName evidence="3">Protein kinase domain-containing protein</fullName>
    </recommendedName>
</protein>
<evidence type="ECO:0000259" key="3">
    <source>
        <dbReference type="PROSITE" id="PS50011"/>
    </source>
</evidence>
<organism evidence="4 5">
    <name type="scientific">Carpinus fangiana</name>
    <dbReference type="NCBI Taxonomy" id="176857"/>
    <lineage>
        <taxon>Eukaryota</taxon>
        <taxon>Viridiplantae</taxon>
        <taxon>Streptophyta</taxon>
        <taxon>Embryophyta</taxon>
        <taxon>Tracheophyta</taxon>
        <taxon>Spermatophyta</taxon>
        <taxon>Magnoliopsida</taxon>
        <taxon>eudicotyledons</taxon>
        <taxon>Gunneridae</taxon>
        <taxon>Pentapetalae</taxon>
        <taxon>rosids</taxon>
        <taxon>fabids</taxon>
        <taxon>Fagales</taxon>
        <taxon>Betulaceae</taxon>
        <taxon>Carpinus</taxon>
    </lineage>
</organism>
<dbReference type="PROSITE" id="PS50011">
    <property type="entry name" value="PROTEIN_KINASE_DOM"/>
    <property type="match status" value="1"/>
</dbReference>
<feature type="domain" description="Protein kinase" evidence="3">
    <location>
        <begin position="21"/>
        <end position="246"/>
    </location>
</feature>
<dbReference type="SUPFAM" id="SSF56112">
    <property type="entry name" value="Protein kinase-like (PK-like)"/>
    <property type="match status" value="1"/>
</dbReference>
<proteinExistence type="inferred from homology"/>
<name>A0A5N6RBX8_9ROSI</name>
<dbReference type="OrthoDB" id="248923at2759"/>
<dbReference type="Pfam" id="PF00069">
    <property type="entry name" value="Pkinase"/>
    <property type="match status" value="1"/>
</dbReference>
<dbReference type="AlphaFoldDB" id="A0A5N6RBX8"/>
<dbReference type="InterPro" id="IPR011009">
    <property type="entry name" value="Kinase-like_dom_sf"/>
</dbReference>
<dbReference type="GO" id="GO:0004672">
    <property type="term" value="F:protein kinase activity"/>
    <property type="evidence" value="ECO:0007669"/>
    <property type="project" value="InterPro"/>
</dbReference>
<dbReference type="InterPro" id="IPR047173">
    <property type="entry name" value="STRAD_A/B-like"/>
</dbReference>
<dbReference type="InterPro" id="IPR017441">
    <property type="entry name" value="Protein_kinase_ATP_BS"/>
</dbReference>
<gene>
    <name evidence="4" type="ORF">FH972_014819</name>
</gene>
<evidence type="ECO:0000313" key="5">
    <source>
        <dbReference type="Proteomes" id="UP000327013"/>
    </source>
</evidence>
<keyword evidence="5" id="KW-1185">Reference proteome</keyword>
<dbReference type="Proteomes" id="UP000327013">
    <property type="component" value="Chromosome 6"/>
</dbReference>
<feature type="binding site" evidence="2">
    <location>
        <position position="51"/>
    </location>
    <ligand>
        <name>ATP</name>
        <dbReference type="ChEBI" id="CHEBI:30616"/>
    </ligand>
</feature>
<dbReference type="PANTHER" id="PTHR48014">
    <property type="entry name" value="SERINE/THREONINE-PROTEIN KINASE FRAY2"/>
    <property type="match status" value="1"/>
</dbReference>
<accession>A0A5N6RBX8</accession>
<evidence type="ECO:0000256" key="1">
    <source>
        <dbReference type="ARBA" id="ARBA00008874"/>
    </source>
</evidence>
<dbReference type="Gene3D" id="1.10.510.10">
    <property type="entry name" value="Transferase(Phosphotransferase) domain 1"/>
    <property type="match status" value="1"/>
</dbReference>
<dbReference type="PANTHER" id="PTHR48014:SF7">
    <property type="entry name" value="SERINE_THREONINE-PROTEIN KINASE BLUS1"/>
    <property type="match status" value="1"/>
</dbReference>
<dbReference type="EMBL" id="CM017326">
    <property type="protein sequence ID" value="KAE8076154.1"/>
    <property type="molecule type" value="Genomic_DNA"/>
</dbReference>
<dbReference type="Gene3D" id="3.30.200.20">
    <property type="entry name" value="Phosphorylase Kinase, domain 1"/>
    <property type="match status" value="1"/>
</dbReference>
<comment type="similarity">
    <text evidence="1">Belongs to the protein kinase superfamily. STE Ser/Thr protein kinase family. STE20 subfamily.</text>
</comment>
<sequence>MNHEAEEPKEVLQYPLESKSYTILDEVGSGANSVVYKAICVPMNSMVVAIKAVNPGQSFWWLLSKPISLLSHSHPTILNPLCSFTVDGRLWVVMPFMSAGSLQSIISSSFPNGFSEPCIAVILKEILSALSYLHKQADVYKYIKTTNILIDSNGSFKLANFEMISLSDTSSAGMQYWVAPEVLNFQFNGYGPKDDIWSFGVIALELAHGCPPLSDHHLPPSKHKNFSEAFKDMLRRKGRAYGSGDD</sequence>
<keyword evidence="2" id="KW-0067">ATP-binding</keyword>
<reference evidence="4 5" key="1">
    <citation type="submission" date="2019-06" db="EMBL/GenBank/DDBJ databases">
        <title>A chromosomal-level reference genome of Carpinus fangiana (Coryloideae, Betulaceae).</title>
        <authorList>
            <person name="Yang X."/>
            <person name="Wang Z."/>
            <person name="Zhang L."/>
            <person name="Hao G."/>
            <person name="Liu J."/>
            <person name="Yang Y."/>
        </authorList>
    </citation>
    <scope>NUCLEOTIDE SEQUENCE [LARGE SCALE GENOMIC DNA]</scope>
    <source>
        <strain evidence="4">Cfa_2016G</strain>
        <tissue evidence="4">Leaf</tissue>
    </source>
</reference>
<dbReference type="GO" id="GO:0005524">
    <property type="term" value="F:ATP binding"/>
    <property type="evidence" value="ECO:0007669"/>
    <property type="project" value="UniProtKB-UniRule"/>
</dbReference>
<dbReference type="GO" id="GO:0043539">
    <property type="term" value="F:protein serine/threonine kinase activator activity"/>
    <property type="evidence" value="ECO:0007669"/>
    <property type="project" value="InterPro"/>
</dbReference>
<dbReference type="InterPro" id="IPR000719">
    <property type="entry name" value="Prot_kinase_dom"/>
</dbReference>
<keyword evidence="2" id="KW-0547">Nucleotide-binding</keyword>
<dbReference type="PROSITE" id="PS00107">
    <property type="entry name" value="PROTEIN_KINASE_ATP"/>
    <property type="match status" value="1"/>
</dbReference>